<dbReference type="InterPro" id="IPR052025">
    <property type="entry name" value="Xyloglucanase_GH74"/>
</dbReference>
<dbReference type="STRING" id="1515612.SKP52_11655"/>
<gene>
    <name evidence="2" type="ORF">SKP52_11655</name>
</gene>
<dbReference type="InterPro" id="IPR036278">
    <property type="entry name" value="Sialidase_sf"/>
</dbReference>
<dbReference type="PANTHER" id="PTHR43739">
    <property type="entry name" value="XYLOGLUCANASE (EUROFUNG)"/>
    <property type="match status" value="1"/>
</dbReference>
<accession>A0A0A7PJ55</accession>
<evidence type="ECO:0000313" key="2">
    <source>
        <dbReference type="EMBL" id="AJA09228.1"/>
    </source>
</evidence>
<dbReference type="SUPFAM" id="SSF50939">
    <property type="entry name" value="Sialidases"/>
    <property type="match status" value="1"/>
</dbReference>
<dbReference type="InterPro" id="IPR015943">
    <property type="entry name" value="WD40/YVTN_repeat-like_dom_sf"/>
</dbReference>
<dbReference type="SUPFAM" id="SSF110296">
    <property type="entry name" value="Oligoxyloglucan reducing end-specific cellobiohydrolase"/>
    <property type="match status" value="1"/>
</dbReference>
<name>A0A0A7PJ55_9SPHN</name>
<dbReference type="AlphaFoldDB" id="A0A0A7PJ55"/>
<reference evidence="2 3" key="1">
    <citation type="journal article" date="2015" name="Int. J. Syst. Evol. Microbiol.">
        <title>Description of Sphingopyxis fribergensis sp. nov. - a soil bacterium with the ability to degrade styrene and phenylacetic acid.</title>
        <authorList>
            <person name="Oelschlagel M."/>
            <person name="Ruckert C."/>
            <person name="Kalinowski J."/>
            <person name="Schmidt G."/>
            <person name="Schlomann M."/>
            <person name="Tischler D."/>
        </authorList>
    </citation>
    <scope>NUCLEOTIDE SEQUENCE [LARGE SCALE GENOMIC DNA]</scope>
    <source>
        <strain evidence="2 3">Kp5.2</strain>
    </source>
</reference>
<organism evidence="2 3">
    <name type="scientific">Sphingopyxis fribergensis</name>
    <dbReference type="NCBI Taxonomy" id="1515612"/>
    <lineage>
        <taxon>Bacteria</taxon>
        <taxon>Pseudomonadati</taxon>
        <taxon>Pseudomonadota</taxon>
        <taxon>Alphaproteobacteria</taxon>
        <taxon>Sphingomonadales</taxon>
        <taxon>Sphingomonadaceae</taxon>
        <taxon>Sphingopyxis</taxon>
    </lineage>
</organism>
<proteinExistence type="predicted"/>
<keyword evidence="3" id="KW-1185">Reference proteome</keyword>
<dbReference type="KEGG" id="sphk:SKP52_11655"/>
<sequence>MGEPTKPGGRSGSSAKGQAEDSAEWQISPAPIGFGGGFVTGIDIASDGSRMVCNTDVFNGYIREAGETRWRHLLRQDNLAPTDFDPRPDNGKVLRAQVESGANNGTYCTRIAPSDPRVIYTAWNAFLYRSIDAGKSFRRTPLPPKAFLSDTGPSRRFNRSIDVHPRDPAQVIVGTNGDGCYASTDGFATFRELKLPGTGKDFSGTPGRYLVAWAPDGGAWVHVFGVGLYHAPMGIAGQLLFAGGPATASCLVVGKDGAVYVCEFRTSATQIPDALHILREGQWRRGKDTLNADQVAVDPFDPMHLVWANENSGQWWQSFDGGATSIDFGNERRGAGESKWLSDSGKAVFPAQILFDPVRRGRLWICEGVGVNYCDLPAKTSDPVVFHDVNAGISEFVSTCGLSAAGNPVALLGVMDKGVWQVSGDTEKGWAYSPPPGTIADPSAVAHVRSLDNASDDPDFVVGLFQQDGSNGWSSDWGRSFQSFPPPPGQQNWLPGGDCAVSTRNNIIIAQGNRGSAWWTKTGGLRTEDWHPVSFGGYSPVASWLNAYYVHRDCIAADKTRPGVFAALVNNIYKLPNNDDAIGRDIAGLWLNRNGGEGDWEHRIKGTLAPLGAQNYTLSQFWQARLAYVPGRSGELLYANCEGTNRYDQLMWLQDDGAKIKGLPAYRLLAFDFGMPAPGADRPAIYFYGTHGKVQGLYVTFDWFETEPVLISRFPNSSFDYVSAGLGLVGDMSRFGRCYLGFGGNGWVRAELTAGHARAAATQNPPLSASRLPGG</sequence>
<dbReference type="PANTHER" id="PTHR43739:SF5">
    <property type="entry name" value="EXO-ALPHA-SIALIDASE"/>
    <property type="match status" value="1"/>
</dbReference>
<dbReference type="EMBL" id="CP009122">
    <property type="protein sequence ID" value="AJA09228.1"/>
    <property type="molecule type" value="Genomic_DNA"/>
</dbReference>
<protein>
    <submittedName>
        <fullName evidence="2">Uncharacterized protein</fullName>
    </submittedName>
</protein>
<dbReference type="Gene3D" id="2.130.10.10">
    <property type="entry name" value="YVTN repeat-like/Quinoprotein amine dehydrogenase"/>
    <property type="match status" value="2"/>
</dbReference>
<evidence type="ECO:0000313" key="3">
    <source>
        <dbReference type="Proteomes" id="UP000030907"/>
    </source>
</evidence>
<dbReference type="GO" id="GO:0010411">
    <property type="term" value="P:xyloglucan metabolic process"/>
    <property type="evidence" value="ECO:0007669"/>
    <property type="project" value="TreeGrafter"/>
</dbReference>
<evidence type="ECO:0000256" key="1">
    <source>
        <dbReference type="SAM" id="MobiDB-lite"/>
    </source>
</evidence>
<dbReference type="OrthoDB" id="9764804at2"/>
<dbReference type="Proteomes" id="UP000030907">
    <property type="component" value="Chromosome"/>
</dbReference>
<dbReference type="HOGENOM" id="CLU_360888_0_0_5"/>
<feature type="region of interest" description="Disordered" evidence="1">
    <location>
        <begin position="1"/>
        <end position="23"/>
    </location>
</feature>